<gene>
    <name evidence="1" type="ORF">GCM10008906_19800</name>
</gene>
<evidence type="ECO:0000313" key="1">
    <source>
        <dbReference type="EMBL" id="GAA0740152.1"/>
    </source>
</evidence>
<sequence length="186" mass="22049">MSINKVKINIEKIDLDKIKFKLKPNIAHIEKNQINIYLNDDNFIDYNIFYNEDISDCFYEIIPYIRFDLKDVLTFQIVDHEYISNKVKIYFCEKFDCEGESLLSIKVESQYEGKYIFSIENIDDTDECFNSEPIIISKPIDSNKCKIWTDKKNFNKGEIINTNIEIINKDEDSIIDGLYEVEIDSY</sequence>
<proteinExistence type="predicted"/>
<name>A0ABN1JI54_9CLOT</name>
<dbReference type="RefSeq" id="WP_343761260.1">
    <property type="nucleotide sequence ID" value="NZ_BAAACG010000009.1"/>
</dbReference>
<evidence type="ECO:0000313" key="2">
    <source>
        <dbReference type="Proteomes" id="UP001501510"/>
    </source>
</evidence>
<organism evidence="1 2">
    <name type="scientific">Clostridium oceanicum</name>
    <dbReference type="NCBI Taxonomy" id="1543"/>
    <lineage>
        <taxon>Bacteria</taxon>
        <taxon>Bacillati</taxon>
        <taxon>Bacillota</taxon>
        <taxon>Clostridia</taxon>
        <taxon>Eubacteriales</taxon>
        <taxon>Clostridiaceae</taxon>
        <taxon>Clostridium</taxon>
    </lineage>
</organism>
<reference evidence="1 2" key="1">
    <citation type="journal article" date="2019" name="Int. J. Syst. Evol. Microbiol.">
        <title>The Global Catalogue of Microorganisms (GCM) 10K type strain sequencing project: providing services to taxonomists for standard genome sequencing and annotation.</title>
        <authorList>
            <consortium name="The Broad Institute Genomics Platform"/>
            <consortium name="The Broad Institute Genome Sequencing Center for Infectious Disease"/>
            <person name="Wu L."/>
            <person name="Ma J."/>
        </authorList>
    </citation>
    <scope>NUCLEOTIDE SEQUENCE [LARGE SCALE GENOMIC DNA]</scope>
    <source>
        <strain evidence="1 2">JCM 1407</strain>
    </source>
</reference>
<accession>A0ABN1JI54</accession>
<comment type="caution">
    <text evidence="1">The sequence shown here is derived from an EMBL/GenBank/DDBJ whole genome shotgun (WGS) entry which is preliminary data.</text>
</comment>
<dbReference type="EMBL" id="BAAACG010000009">
    <property type="protein sequence ID" value="GAA0740152.1"/>
    <property type="molecule type" value="Genomic_DNA"/>
</dbReference>
<dbReference type="Proteomes" id="UP001501510">
    <property type="component" value="Unassembled WGS sequence"/>
</dbReference>
<protein>
    <submittedName>
        <fullName evidence="1">Uncharacterized protein</fullName>
    </submittedName>
</protein>
<keyword evidence="2" id="KW-1185">Reference proteome</keyword>